<dbReference type="Pfam" id="PF00071">
    <property type="entry name" value="Ras"/>
    <property type="match status" value="1"/>
</dbReference>
<protein>
    <submittedName>
        <fullName evidence="3">Uncharacterized protein</fullName>
    </submittedName>
</protein>
<dbReference type="GO" id="GO:0003924">
    <property type="term" value="F:GTPase activity"/>
    <property type="evidence" value="ECO:0007669"/>
    <property type="project" value="InterPro"/>
</dbReference>
<dbReference type="Proteomes" id="UP001186944">
    <property type="component" value="Unassembled WGS sequence"/>
</dbReference>
<evidence type="ECO:0000256" key="2">
    <source>
        <dbReference type="ARBA" id="ARBA00023134"/>
    </source>
</evidence>
<evidence type="ECO:0000256" key="1">
    <source>
        <dbReference type="ARBA" id="ARBA00022741"/>
    </source>
</evidence>
<sequence length="173" mass="19756">MHKKEKRCLVVGDAMVGKTTLIKTLLGIPTSERYESTVFLDFYKGRVKVPRTRESAISDVVRLPVENDDQIIIVCYSATDRESYINARTFWLPLIKKNHKRNPILIVATNTESIDSTDSEHVESKDGLSTAKLFNVQSFCEFSKTNSPDITGILDFITMSFCYNHDKQKICQR</sequence>
<dbReference type="InterPro" id="IPR003578">
    <property type="entry name" value="Small_GTPase_Rho"/>
</dbReference>
<organism evidence="3 4">
    <name type="scientific">Pinctada imbricata</name>
    <name type="common">Atlantic pearl-oyster</name>
    <name type="synonym">Pinctada martensii</name>
    <dbReference type="NCBI Taxonomy" id="66713"/>
    <lineage>
        <taxon>Eukaryota</taxon>
        <taxon>Metazoa</taxon>
        <taxon>Spiralia</taxon>
        <taxon>Lophotrochozoa</taxon>
        <taxon>Mollusca</taxon>
        <taxon>Bivalvia</taxon>
        <taxon>Autobranchia</taxon>
        <taxon>Pteriomorphia</taxon>
        <taxon>Pterioida</taxon>
        <taxon>Pterioidea</taxon>
        <taxon>Pteriidae</taxon>
        <taxon>Pinctada</taxon>
    </lineage>
</organism>
<dbReference type="GO" id="GO:0007264">
    <property type="term" value="P:small GTPase-mediated signal transduction"/>
    <property type="evidence" value="ECO:0007669"/>
    <property type="project" value="InterPro"/>
</dbReference>
<dbReference type="SUPFAM" id="SSF52540">
    <property type="entry name" value="P-loop containing nucleoside triphosphate hydrolases"/>
    <property type="match status" value="1"/>
</dbReference>
<reference evidence="3" key="1">
    <citation type="submission" date="2019-08" db="EMBL/GenBank/DDBJ databases">
        <title>The improved chromosome-level genome for the pearl oyster Pinctada fucata martensii using PacBio sequencing and Hi-C.</title>
        <authorList>
            <person name="Zheng Z."/>
        </authorList>
    </citation>
    <scope>NUCLEOTIDE SEQUENCE</scope>
    <source>
        <strain evidence="3">ZZ-2019</strain>
        <tissue evidence="3">Adductor muscle</tissue>
    </source>
</reference>
<dbReference type="InterPro" id="IPR027417">
    <property type="entry name" value="P-loop_NTPase"/>
</dbReference>
<dbReference type="SMART" id="SM00174">
    <property type="entry name" value="RHO"/>
    <property type="match status" value="1"/>
</dbReference>
<name>A0AA88XQB0_PINIB</name>
<dbReference type="PANTHER" id="PTHR24072">
    <property type="entry name" value="RHO FAMILY GTPASE"/>
    <property type="match status" value="1"/>
</dbReference>
<dbReference type="AlphaFoldDB" id="A0AA88XQB0"/>
<accession>A0AA88XQB0</accession>
<keyword evidence="2" id="KW-0342">GTP-binding</keyword>
<evidence type="ECO:0000313" key="4">
    <source>
        <dbReference type="Proteomes" id="UP001186944"/>
    </source>
</evidence>
<keyword evidence="1" id="KW-0547">Nucleotide-binding</keyword>
<gene>
    <name evidence="3" type="ORF">FSP39_004020</name>
</gene>
<evidence type="ECO:0000313" key="3">
    <source>
        <dbReference type="EMBL" id="KAK3085479.1"/>
    </source>
</evidence>
<dbReference type="GO" id="GO:0005525">
    <property type="term" value="F:GTP binding"/>
    <property type="evidence" value="ECO:0007669"/>
    <property type="project" value="UniProtKB-KW"/>
</dbReference>
<dbReference type="EMBL" id="VSWD01000012">
    <property type="protein sequence ID" value="KAK3085479.1"/>
    <property type="molecule type" value="Genomic_DNA"/>
</dbReference>
<dbReference type="InterPro" id="IPR001806">
    <property type="entry name" value="Small_GTPase"/>
</dbReference>
<proteinExistence type="predicted"/>
<comment type="caution">
    <text evidence="3">The sequence shown here is derived from an EMBL/GenBank/DDBJ whole genome shotgun (WGS) entry which is preliminary data.</text>
</comment>
<dbReference type="Gene3D" id="3.40.50.300">
    <property type="entry name" value="P-loop containing nucleotide triphosphate hydrolases"/>
    <property type="match status" value="1"/>
</dbReference>
<keyword evidence="4" id="KW-1185">Reference proteome</keyword>